<dbReference type="Pfam" id="PF00970">
    <property type="entry name" value="FAD_binding_6"/>
    <property type="match status" value="1"/>
</dbReference>
<dbReference type="Proteomes" id="UP000187338">
    <property type="component" value="Unassembled WGS sequence"/>
</dbReference>
<dbReference type="EMBL" id="BDJL01000132">
    <property type="protein sequence ID" value="GAV26104.1"/>
    <property type="molecule type" value="Genomic_DNA"/>
</dbReference>
<dbReference type="PROSITE" id="PS51384">
    <property type="entry name" value="FAD_FR"/>
    <property type="match status" value="1"/>
</dbReference>
<dbReference type="Gene3D" id="3.40.50.80">
    <property type="entry name" value="Nucleotide-binding domain of ferredoxin-NADP reductase (FNR) module"/>
    <property type="match status" value="1"/>
</dbReference>
<dbReference type="InterPro" id="IPR017938">
    <property type="entry name" value="Riboflavin_synthase-like_b-brl"/>
</dbReference>
<dbReference type="SUPFAM" id="SSF63380">
    <property type="entry name" value="Riboflavin synthase domain-like"/>
    <property type="match status" value="1"/>
</dbReference>
<proteinExistence type="predicted"/>
<dbReference type="InterPro" id="IPR019480">
    <property type="entry name" value="Dihydroorotate_DH_Fe-S-bd"/>
</dbReference>
<dbReference type="GO" id="GO:0016491">
    <property type="term" value="F:oxidoreductase activity"/>
    <property type="evidence" value="ECO:0007669"/>
    <property type="project" value="InterPro"/>
</dbReference>
<dbReference type="PIRSF" id="PIRSF006816">
    <property type="entry name" value="Cyc3_hyd_g"/>
    <property type="match status" value="1"/>
</dbReference>
<dbReference type="GO" id="GO:0050660">
    <property type="term" value="F:flavin adenine dinucleotide binding"/>
    <property type="evidence" value="ECO:0007669"/>
    <property type="project" value="InterPro"/>
</dbReference>
<feature type="binding site" evidence="1">
    <location>
        <position position="254"/>
    </location>
    <ligand>
        <name>[2Fe-2S] cluster</name>
        <dbReference type="ChEBI" id="CHEBI:190135"/>
    </ligand>
</feature>
<dbReference type="GO" id="GO:0051537">
    <property type="term" value="F:2 iron, 2 sulfur cluster binding"/>
    <property type="evidence" value="ECO:0007669"/>
    <property type="project" value="UniProtKB-KW"/>
</dbReference>
<name>A0A1L8D4Q4_9THEO</name>
<dbReference type="RefSeq" id="WP_075866274.1">
    <property type="nucleotide sequence ID" value="NZ_BDJL01000132.1"/>
</dbReference>
<accession>A0A1L8D4Q4</accession>
<keyword evidence="1" id="KW-0408">Iron</keyword>
<dbReference type="AlphaFoldDB" id="A0A1L8D4Q4"/>
<dbReference type="STRING" id="661089.ciss_20370"/>
<organism evidence="3 4">
    <name type="scientific">Carboxydothermus islandicus</name>
    <dbReference type="NCBI Taxonomy" id="661089"/>
    <lineage>
        <taxon>Bacteria</taxon>
        <taxon>Bacillati</taxon>
        <taxon>Bacillota</taxon>
        <taxon>Clostridia</taxon>
        <taxon>Thermoanaerobacterales</taxon>
        <taxon>Thermoanaerobacteraceae</taxon>
        <taxon>Carboxydothermus</taxon>
    </lineage>
</organism>
<dbReference type="InterPro" id="IPR012165">
    <property type="entry name" value="Cyt_c3_hydrogenase_gsu"/>
</dbReference>
<keyword evidence="1" id="KW-0479">Metal-binding</keyword>
<dbReference type="Gene3D" id="2.40.30.10">
    <property type="entry name" value="Translation factors"/>
    <property type="match status" value="1"/>
</dbReference>
<dbReference type="PRINTS" id="PR00410">
    <property type="entry name" value="PHEHYDRXLASE"/>
</dbReference>
<dbReference type="InterPro" id="IPR050353">
    <property type="entry name" value="PyrK_electron_transfer"/>
</dbReference>
<dbReference type="PANTHER" id="PTHR43513:SF1">
    <property type="entry name" value="ANAEROBIC SULFITE REDUCTASE SUBUNIT B"/>
    <property type="match status" value="1"/>
</dbReference>
<feature type="binding site" evidence="1">
    <location>
        <position position="251"/>
    </location>
    <ligand>
        <name>[2Fe-2S] cluster</name>
        <dbReference type="ChEBI" id="CHEBI:190135"/>
    </ligand>
</feature>
<gene>
    <name evidence="3" type="ORF">ciss_20370</name>
</gene>
<dbReference type="GO" id="GO:0006221">
    <property type="term" value="P:pyrimidine nucleotide biosynthetic process"/>
    <property type="evidence" value="ECO:0007669"/>
    <property type="project" value="InterPro"/>
</dbReference>
<feature type="binding site" evidence="1">
    <location>
        <position position="246"/>
    </location>
    <ligand>
        <name>[2Fe-2S] cluster</name>
        <dbReference type="ChEBI" id="CHEBI:190135"/>
    </ligand>
</feature>
<dbReference type="PANTHER" id="PTHR43513">
    <property type="entry name" value="DIHYDROOROTATE DEHYDROGENASE B (NAD(+)), ELECTRON TRANSFER SUBUNIT"/>
    <property type="match status" value="1"/>
</dbReference>
<dbReference type="SUPFAM" id="SSF52343">
    <property type="entry name" value="Ferredoxin reductase-like, C-terminal NADP-linked domain"/>
    <property type="match status" value="1"/>
</dbReference>
<dbReference type="InterPro" id="IPR008333">
    <property type="entry name" value="Cbr1-like_FAD-bd_dom"/>
</dbReference>
<feature type="domain" description="FAD-binding FR-type" evidence="2">
    <location>
        <begin position="7"/>
        <end position="107"/>
    </location>
</feature>
<evidence type="ECO:0000313" key="4">
    <source>
        <dbReference type="Proteomes" id="UP000187338"/>
    </source>
</evidence>
<evidence type="ECO:0000313" key="3">
    <source>
        <dbReference type="EMBL" id="GAV26104.1"/>
    </source>
</evidence>
<reference evidence="4" key="1">
    <citation type="submission" date="2016-12" db="EMBL/GenBank/DDBJ databases">
        <title>Draft Genome Sequences od Carboxydothermus pertinax and islandicus, Hydrogenogenic Carboxydotrophic Bacteria.</title>
        <authorList>
            <person name="Fukuyama Y."/>
            <person name="Ohmae K."/>
            <person name="Yoneda Y."/>
            <person name="Yoshida T."/>
            <person name="Sako Y."/>
        </authorList>
    </citation>
    <scope>NUCLEOTIDE SEQUENCE [LARGE SCALE GENOMIC DNA]</scope>
    <source>
        <strain evidence="4">SET</strain>
    </source>
</reference>
<comment type="caution">
    <text evidence="3">The sequence shown here is derived from an EMBL/GenBank/DDBJ whole genome shotgun (WGS) entry which is preliminary data.</text>
</comment>
<feature type="binding site" evidence="1">
    <location>
        <position position="262"/>
    </location>
    <ligand>
        <name>[2Fe-2S] cluster</name>
        <dbReference type="ChEBI" id="CHEBI:190135"/>
    </ligand>
</feature>
<keyword evidence="1" id="KW-0411">Iron-sulfur</keyword>
<comment type="cofactor">
    <cofactor evidence="1">
        <name>[2Fe-2S] cluster</name>
        <dbReference type="ChEBI" id="CHEBI:190135"/>
    </cofactor>
    <text evidence="1">Binds 1 [2Fe-2S] cluster per subunit.</text>
</comment>
<dbReference type="Pfam" id="PF10418">
    <property type="entry name" value="DHODB_Fe-S_bind"/>
    <property type="match status" value="1"/>
</dbReference>
<dbReference type="InterPro" id="IPR001433">
    <property type="entry name" value="OxRdtase_FAD/NAD-bd"/>
</dbReference>
<dbReference type="Pfam" id="PF00175">
    <property type="entry name" value="NAD_binding_1"/>
    <property type="match status" value="1"/>
</dbReference>
<dbReference type="InterPro" id="IPR017927">
    <property type="entry name" value="FAD-bd_FR_type"/>
</dbReference>
<evidence type="ECO:0000259" key="2">
    <source>
        <dbReference type="PROSITE" id="PS51384"/>
    </source>
</evidence>
<sequence length="280" mass="31150">MALENPLLPHIATITKVIDETPDVKTFQMVFDDPGVFDVFKQKPGQVAQISIFGVGEATISITSSPTRKGMLEFSIKKVGRLTSVIHQMEPGMKVGIRGPYGNHFPYEMMKGKDLLFIGGGIGLAPLRSLIDFVLAPENRQDYGKVEILYGARSSADLCFKYDLFDNWPRQPDTKVYVTIDRPEEGWDGHVGFVPAYLEELNPNPQNKVTITCGPPIMIKFVLQALEKMGYSEDQVVTTLELKMKCGIGKCGRCNIGSKFVCVDGPVFTLRELKKLPPEF</sequence>
<dbReference type="InterPro" id="IPR039261">
    <property type="entry name" value="FNR_nucleotide-bd"/>
</dbReference>
<dbReference type="OrthoDB" id="9796486at2"/>
<dbReference type="GO" id="GO:0046872">
    <property type="term" value="F:metal ion binding"/>
    <property type="evidence" value="ECO:0007669"/>
    <property type="project" value="UniProtKB-KW"/>
</dbReference>
<protein>
    <submittedName>
        <fullName evidence="3">Hydrogenase</fullName>
    </submittedName>
</protein>
<keyword evidence="1" id="KW-0001">2Fe-2S</keyword>
<keyword evidence="4" id="KW-1185">Reference proteome</keyword>
<dbReference type="CDD" id="cd06221">
    <property type="entry name" value="sulfite_reductase_like"/>
    <property type="match status" value="1"/>
</dbReference>
<evidence type="ECO:0000256" key="1">
    <source>
        <dbReference type="PIRSR" id="PIRSR006816-2"/>
    </source>
</evidence>